<organism evidence="2 3">
    <name type="scientific">Leeuwenhoekiella palythoae</name>
    <dbReference type="NCBI Taxonomy" id="573501"/>
    <lineage>
        <taxon>Bacteria</taxon>
        <taxon>Pseudomonadati</taxon>
        <taxon>Bacteroidota</taxon>
        <taxon>Flavobacteriia</taxon>
        <taxon>Flavobacteriales</taxon>
        <taxon>Flavobacteriaceae</taxon>
        <taxon>Leeuwenhoekiella</taxon>
    </lineage>
</organism>
<evidence type="ECO:0000313" key="1">
    <source>
        <dbReference type="EMBL" id="RXG29578.1"/>
    </source>
</evidence>
<dbReference type="EMBL" id="QOVN01000003">
    <property type="protein sequence ID" value="RXG29578.1"/>
    <property type="molecule type" value="Genomic_DNA"/>
</dbReference>
<sequence>MGTWGTAIKSNDTSADIYAEFFDLYNDGKEPTEIKKKLISDNPNGENDFWFALALALWETKSLSTDILEKVREIIENESDLKIWRELDASESDIKKRKVVLDKFLAKLESEKAKPIARKRKKNKQPIFETGTCLVFKLANGNYGSAIVLSSDLETGYGYNLIVTTRLNQSTKPTLEDVEKSEVLINNFGDWQKSTAWSWYLPDNYKNNIYEPIGKFEIQKKYNAKNSEIVFGYTSNWDFVSSSILKQMDFEKTNGKTKTFPTKRLIKSKKIKWWQIR</sequence>
<dbReference type="EMBL" id="FQXT01000004">
    <property type="protein sequence ID" value="SHI16025.1"/>
    <property type="molecule type" value="Genomic_DNA"/>
</dbReference>
<keyword evidence="4" id="KW-1185">Reference proteome</keyword>
<evidence type="ECO:0000313" key="3">
    <source>
        <dbReference type="Proteomes" id="UP000184240"/>
    </source>
</evidence>
<dbReference type="Proteomes" id="UP000290037">
    <property type="component" value="Unassembled WGS sequence"/>
</dbReference>
<name>A0A1M5YVI9_9FLAO</name>
<dbReference type="AlphaFoldDB" id="A0A1M5YVI9"/>
<dbReference type="OrthoDB" id="362700at2"/>
<reference evidence="3" key="1">
    <citation type="submission" date="2016-11" db="EMBL/GenBank/DDBJ databases">
        <authorList>
            <person name="Varghese N."/>
            <person name="Submissions S."/>
        </authorList>
    </citation>
    <scope>NUCLEOTIDE SEQUENCE [LARGE SCALE GENOMIC DNA]</scope>
    <source>
        <strain evidence="3">DSM 19859</strain>
    </source>
</reference>
<protein>
    <recommendedName>
        <fullName evidence="5">DUF4259 domain-containing protein</fullName>
    </recommendedName>
</protein>
<dbReference type="RefSeq" id="WP_072983351.1">
    <property type="nucleotide sequence ID" value="NZ_FQXT01000004.1"/>
</dbReference>
<gene>
    <name evidence="1" type="ORF">DSM01_1680</name>
    <name evidence="2" type="ORF">SAMN04487999_2404</name>
</gene>
<proteinExistence type="predicted"/>
<evidence type="ECO:0000313" key="4">
    <source>
        <dbReference type="Proteomes" id="UP000290037"/>
    </source>
</evidence>
<evidence type="ECO:0008006" key="5">
    <source>
        <dbReference type="Google" id="ProtNLM"/>
    </source>
</evidence>
<reference evidence="2" key="2">
    <citation type="submission" date="2016-11" db="EMBL/GenBank/DDBJ databases">
        <authorList>
            <person name="Jaros S."/>
            <person name="Januszkiewicz K."/>
            <person name="Wedrychowicz H."/>
        </authorList>
    </citation>
    <scope>NUCLEOTIDE SEQUENCE [LARGE SCALE GENOMIC DNA]</scope>
    <source>
        <strain evidence="2">DSM 19859</strain>
    </source>
</reference>
<dbReference type="Proteomes" id="UP000184240">
    <property type="component" value="Unassembled WGS sequence"/>
</dbReference>
<reference evidence="1 4" key="3">
    <citation type="submission" date="2018-07" db="EMBL/GenBank/DDBJ databases">
        <title>Leeuwenhoekiella genomics.</title>
        <authorList>
            <person name="Tahon G."/>
            <person name="Willems A."/>
        </authorList>
    </citation>
    <scope>NUCLEOTIDE SEQUENCE [LARGE SCALE GENOMIC DNA]</scope>
    <source>
        <strain evidence="1 4">LMG 24856</strain>
    </source>
</reference>
<accession>A0A1M5YVI9</accession>
<evidence type="ECO:0000313" key="2">
    <source>
        <dbReference type="EMBL" id="SHI16025.1"/>
    </source>
</evidence>